<dbReference type="Gene3D" id="1.25.40.10">
    <property type="entry name" value="Tetratricopeptide repeat domain"/>
    <property type="match status" value="1"/>
</dbReference>
<feature type="non-terminal residue" evidence="1">
    <location>
        <position position="1"/>
    </location>
</feature>
<dbReference type="Proteomes" id="UP000261811">
    <property type="component" value="Unassembled WGS sequence"/>
</dbReference>
<keyword evidence="2" id="KW-1185">Reference proteome</keyword>
<sequence>AAELWDRAASALGPGRVRERLELEIRAIRASALAGAVVPSRARRARCVAEARALGDVELLTRTIVAFDVPTLWTAREYGSLDTGLLAAAHEALDGLPDGADELRARLLTTIAIEQEGEPGGEGPRRADEALALARRVGRPETLAAALNGRYINAYRRAADRDLRLALATELLELATAHELAAYQVLAHLQLQQVHMARLRPAEAARHRAEGQRLAEQYGLPLLRRISEWHRALGHAFSAEFDEAERAYREVGDDMSRSGIWASEQGVTFFGIFCVRLVRGRVADMVEPAAWMAGQWPHISATADLLALALAAAGRTDEARRAVEDAGPVRPDYFYELALALRARRAIVLGDPGLAAECLAALLPFADHIAGGASAVATIGPIAQTLGDLAAFLGRPDEAAGHYRQAIRVAGAMGVEHWSRAAADALRALGAPAA</sequence>
<gene>
    <name evidence="1" type="ORF">DZF91_25755</name>
</gene>
<dbReference type="EMBL" id="QURH01000692">
    <property type="protein sequence ID" value="RFU38802.1"/>
    <property type="molecule type" value="Genomic_DNA"/>
</dbReference>
<protein>
    <recommendedName>
        <fullName evidence="3">AfsR/SARP family transcriptional regulator</fullName>
    </recommendedName>
</protein>
<evidence type="ECO:0000313" key="1">
    <source>
        <dbReference type="EMBL" id="RFU38802.1"/>
    </source>
</evidence>
<accession>A0A372JFM0</accession>
<dbReference type="AlphaFoldDB" id="A0A372JFM0"/>
<dbReference type="SUPFAM" id="SSF48452">
    <property type="entry name" value="TPR-like"/>
    <property type="match status" value="1"/>
</dbReference>
<evidence type="ECO:0000313" key="2">
    <source>
        <dbReference type="Proteomes" id="UP000261811"/>
    </source>
</evidence>
<dbReference type="InterPro" id="IPR011990">
    <property type="entry name" value="TPR-like_helical_dom_sf"/>
</dbReference>
<name>A0A372JFM0_9ACTN</name>
<reference evidence="1 2" key="1">
    <citation type="submission" date="2018-08" db="EMBL/GenBank/DDBJ databases">
        <title>Actinomadura jelena sp. nov., a novel Actinomycete isolated from soil in Chad.</title>
        <authorList>
            <person name="Shi L."/>
        </authorList>
    </citation>
    <scope>NUCLEOTIDE SEQUENCE [LARGE SCALE GENOMIC DNA]</scope>
    <source>
        <strain evidence="1 2">NEAU-G17</strain>
    </source>
</reference>
<evidence type="ECO:0008006" key="3">
    <source>
        <dbReference type="Google" id="ProtNLM"/>
    </source>
</evidence>
<comment type="caution">
    <text evidence="1">The sequence shown here is derived from an EMBL/GenBank/DDBJ whole genome shotgun (WGS) entry which is preliminary data.</text>
</comment>
<organism evidence="1 2">
    <name type="scientific">Actinomadura logoneensis</name>
    <dbReference type="NCBI Taxonomy" id="2293572"/>
    <lineage>
        <taxon>Bacteria</taxon>
        <taxon>Bacillati</taxon>
        <taxon>Actinomycetota</taxon>
        <taxon>Actinomycetes</taxon>
        <taxon>Streptosporangiales</taxon>
        <taxon>Thermomonosporaceae</taxon>
        <taxon>Actinomadura</taxon>
    </lineage>
</organism>
<proteinExistence type="predicted"/>